<dbReference type="PANTHER" id="PTHR43791">
    <property type="entry name" value="PERMEASE-RELATED"/>
    <property type="match status" value="1"/>
</dbReference>
<sequence>MNTGLDLKGNAYVSLFRTPCTVWKYHTESRCIKTLLILLFFPFYILFQPPMTAIARKLRPRRFLSEIVISWGLVIVGHGLVQNWPSMLALRCLLGLFEAGFFSGCVYLLSSWYISAEVAKRNAAFYLLGSFIGGFGGILAYGLSRMDGIGGHAGWRWIFLLEGIITIAFGLAAYFLIVDFPEDAHKSWKFLDEDEIKTVIDQINRDRQDVETLVTYAVAYFLPIVLREGLGFSEAASNCLSTPCYVVASVLGFVESLISDRAMLRTPFLLFNCVIEVIGVVVLGFAKPSGTRYFGAFLIVAGANSNIPLCLTYQANNIRGMWRRAFCSATIVGAGGIGGIIGSLTFRSQDAPTYRPGLYPCITATCLTFLSVCTTTTYFFVQNRKQKEGKTVIEGLEGFRYTY</sequence>
<evidence type="ECO:0000256" key="1">
    <source>
        <dbReference type="ARBA" id="ARBA00004141"/>
    </source>
</evidence>
<dbReference type="OrthoDB" id="3639251at2759"/>
<dbReference type="Gene3D" id="1.20.1250.20">
    <property type="entry name" value="MFS general substrate transporter like domains"/>
    <property type="match status" value="2"/>
</dbReference>
<feature type="transmembrane region" description="Helical" evidence="6">
    <location>
        <begin position="32"/>
        <end position="51"/>
    </location>
</feature>
<evidence type="ECO:0000313" key="8">
    <source>
        <dbReference type="Proteomes" id="UP001147782"/>
    </source>
</evidence>
<feature type="transmembrane region" description="Helical" evidence="6">
    <location>
        <begin position="93"/>
        <end position="114"/>
    </location>
</feature>
<evidence type="ECO:0000256" key="2">
    <source>
        <dbReference type="ARBA" id="ARBA00022448"/>
    </source>
</evidence>
<comment type="subcellular location">
    <subcellularLocation>
        <location evidence="1">Membrane</location>
        <topology evidence="1">Multi-pass membrane protein</topology>
    </subcellularLocation>
</comment>
<keyword evidence="3 6" id="KW-0812">Transmembrane</keyword>
<keyword evidence="4 6" id="KW-1133">Transmembrane helix</keyword>
<evidence type="ECO:0000313" key="7">
    <source>
        <dbReference type="EMBL" id="KAJ5358821.1"/>
    </source>
</evidence>
<feature type="transmembrane region" description="Helical" evidence="6">
    <location>
        <begin position="155"/>
        <end position="177"/>
    </location>
</feature>
<reference evidence="7" key="1">
    <citation type="submission" date="2022-11" db="EMBL/GenBank/DDBJ databases">
        <authorList>
            <person name="Petersen C."/>
        </authorList>
    </citation>
    <scope>NUCLEOTIDE SEQUENCE</scope>
    <source>
        <strain evidence="7">IBT 29864</strain>
    </source>
</reference>
<feature type="transmembrane region" description="Helical" evidence="6">
    <location>
        <begin position="63"/>
        <end position="81"/>
    </location>
</feature>
<proteinExistence type="predicted"/>
<feature type="transmembrane region" description="Helical" evidence="6">
    <location>
        <begin position="357"/>
        <end position="381"/>
    </location>
</feature>
<name>A0A9W9REW8_9EURO</name>
<keyword evidence="2" id="KW-0813">Transport</keyword>
<dbReference type="SUPFAM" id="SSF103473">
    <property type="entry name" value="MFS general substrate transporter"/>
    <property type="match status" value="1"/>
</dbReference>
<dbReference type="InterPro" id="IPR036259">
    <property type="entry name" value="MFS_trans_sf"/>
</dbReference>
<keyword evidence="5 6" id="KW-0472">Membrane</keyword>
<dbReference type="Proteomes" id="UP001147782">
    <property type="component" value="Unassembled WGS sequence"/>
</dbReference>
<feature type="transmembrane region" description="Helical" evidence="6">
    <location>
        <begin position="292"/>
        <end position="313"/>
    </location>
</feature>
<dbReference type="AlphaFoldDB" id="A0A9W9REW8"/>
<organism evidence="7 8">
    <name type="scientific">Penicillium cataractarum</name>
    <dbReference type="NCBI Taxonomy" id="2100454"/>
    <lineage>
        <taxon>Eukaryota</taxon>
        <taxon>Fungi</taxon>
        <taxon>Dikarya</taxon>
        <taxon>Ascomycota</taxon>
        <taxon>Pezizomycotina</taxon>
        <taxon>Eurotiomycetes</taxon>
        <taxon>Eurotiomycetidae</taxon>
        <taxon>Eurotiales</taxon>
        <taxon>Aspergillaceae</taxon>
        <taxon>Penicillium</taxon>
    </lineage>
</organism>
<dbReference type="GeneID" id="81443326"/>
<dbReference type="RefSeq" id="XP_056550107.1">
    <property type="nucleotide sequence ID" value="XM_056704147.1"/>
</dbReference>
<dbReference type="GO" id="GO:0016020">
    <property type="term" value="C:membrane"/>
    <property type="evidence" value="ECO:0007669"/>
    <property type="project" value="UniProtKB-SubCell"/>
</dbReference>
<evidence type="ECO:0000256" key="3">
    <source>
        <dbReference type="ARBA" id="ARBA00022692"/>
    </source>
</evidence>
<reference evidence="7" key="2">
    <citation type="journal article" date="2023" name="IMA Fungus">
        <title>Comparative genomic study of the Penicillium genus elucidates a diverse pangenome and 15 lateral gene transfer events.</title>
        <authorList>
            <person name="Petersen C."/>
            <person name="Sorensen T."/>
            <person name="Nielsen M.R."/>
            <person name="Sondergaard T.E."/>
            <person name="Sorensen J.L."/>
            <person name="Fitzpatrick D.A."/>
            <person name="Frisvad J.C."/>
            <person name="Nielsen K.L."/>
        </authorList>
    </citation>
    <scope>NUCLEOTIDE SEQUENCE</scope>
    <source>
        <strain evidence="7">IBT 29864</strain>
    </source>
</reference>
<keyword evidence="8" id="KW-1185">Reference proteome</keyword>
<accession>A0A9W9REW8</accession>
<feature type="transmembrane region" description="Helical" evidence="6">
    <location>
        <begin position="123"/>
        <end position="143"/>
    </location>
</feature>
<gene>
    <name evidence="7" type="ORF">N7496_011234</name>
</gene>
<dbReference type="Pfam" id="PF07690">
    <property type="entry name" value="MFS_1"/>
    <property type="match status" value="1"/>
</dbReference>
<comment type="caution">
    <text evidence="7">The sequence shown here is derived from an EMBL/GenBank/DDBJ whole genome shotgun (WGS) entry which is preliminary data.</text>
</comment>
<feature type="transmembrane region" description="Helical" evidence="6">
    <location>
        <begin position="325"/>
        <end position="345"/>
    </location>
</feature>
<evidence type="ECO:0000256" key="6">
    <source>
        <dbReference type="SAM" id="Phobius"/>
    </source>
</evidence>
<evidence type="ECO:0008006" key="9">
    <source>
        <dbReference type="Google" id="ProtNLM"/>
    </source>
</evidence>
<evidence type="ECO:0000256" key="5">
    <source>
        <dbReference type="ARBA" id="ARBA00023136"/>
    </source>
</evidence>
<dbReference type="InterPro" id="IPR011701">
    <property type="entry name" value="MFS"/>
</dbReference>
<dbReference type="GO" id="GO:0022857">
    <property type="term" value="F:transmembrane transporter activity"/>
    <property type="evidence" value="ECO:0007669"/>
    <property type="project" value="InterPro"/>
</dbReference>
<dbReference type="PANTHER" id="PTHR43791:SF47">
    <property type="entry name" value="MAJOR FACILITATOR SUPERFAMILY (MFS) PROFILE DOMAIN-CONTAINING PROTEIN-RELATED"/>
    <property type="match status" value="1"/>
</dbReference>
<protein>
    <recommendedName>
        <fullName evidence="9">Major facilitator superfamily (MFS) profile domain-containing protein</fullName>
    </recommendedName>
</protein>
<feature type="transmembrane region" description="Helical" evidence="6">
    <location>
        <begin position="268"/>
        <end position="286"/>
    </location>
</feature>
<dbReference type="EMBL" id="JAPZBS010000009">
    <property type="protein sequence ID" value="KAJ5358821.1"/>
    <property type="molecule type" value="Genomic_DNA"/>
</dbReference>
<evidence type="ECO:0000256" key="4">
    <source>
        <dbReference type="ARBA" id="ARBA00022989"/>
    </source>
</evidence>